<dbReference type="InterPro" id="IPR047789">
    <property type="entry name" value="CU044_5270-like"/>
</dbReference>
<organism evidence="2 3">
    <name type="scientific">Actinoallomurus bryophytorum</name>
    <dbReference type="NCBI Taxonomy" id="1490222"/>
    <lineage>
        <taxon>Bacteria</taxon>
        <taxon>Bacillati</taxon>
        <taxon>Actinomycetota</taxon>
        <taxon>Actinomycetes</taxon>
        <taxon>Streptosporangiales</taxon>
        <taxon>Thermomonosporaceae</taxon>
        <taxon>Actinoallomurus</taxon>
    </lineage>
</organism>
<protein>
    <recommendedName>
        <fullName evidence="4">CU044_5270 family protein</fullName>
    </recommendedName>
</protein>
<dbReference type="Proteomes" id="UP000316096">
    <property type="component" value="Unassembled WGS sequence"/>
</dbReference>
<sequence length="313" mass="33445">MTNMEDQLAEAMRRTAGTIEPRVTELVTGGIARGRRRRLRNRVGAASAVAAVTAAAVAAGVLTIGAADGTGTSQPPAVRLVSATEVLGRAAQAMEVRPESRPRPDQWLYVKTLEVGVAAEHGMHPTAGENWTRFDGAREAGIYNGKLVIERKAGAASAEARLASLPADPQALRAKIYKEVDASARRDWQYPDRDGEAFDTIAQLLWSNPVGIPPKTQAAFYRVLATIPGVGIDKNVKDGASRPAIAVTHGYGEQFLLDPATYQVVAQRTVFNGHNAPISKATGTDPRYEVPVGTVTYSLTRLTAKVVDKPGQR</sequence>
<keyword evidence="3" id="KW-1185">Reference proteome</keyword>
<keyword evidence="1" id="KW-1133">Transmembrane helix</keyword>
<feature type="transmembrane region" description="Helical" evidence="1">
    <location>
        <begin position="43"/>
        <end position="67"/>
    </location>
</feature>
<reference evidence="2 3" key="1">
    <citation type="submission" date="2019-06" db="EMBL/GenBank/DDBJ databases">
        <title>Sequencing the genomes of 1000 actinobacteria strains.</title>
        <authorList>
            <person name="Klenk H.-P."/>
        </authorList>
    </citation>
    <scope>NUCLEOTIDE SEQUENCE [LARGE SCALE GENOMIC DNA]</scope>
    <source>
        <strain evidence="2 3">DSM 102200</strain>
    </source>
</reference>
<evidence type="ECO:0000313" key="3">
    <source>
        <dbReference type="Proteomes" id="UP000316096"/>
    </source>
</evidence>
<dbReference type="OrthoDB" id="3612087at2"/>
<evidence type="ECO:0000313" key="2">
    <source>
        <dbReference type="EMBL" id="TQL97593.1"/>
    </source>
</evidence>
<evidence type="ECO:0008006" key="4">
    <source>
        <dbReference type="Google" id="ProtNLM"/>
    </source>
</evidence>
<proteinExistence type="predicted"/>
<comment type="caution">
    <text evidence="2">The sequence shown here is derived from an EMBL/GenBank/DDBJ whole genome shotgun (WGS) entry which is preliminary data.</text>
</comment>
<keyword evidence="1" id="KW-0472">Membrane</keyword>
<keyword evidence="1" id="KW-0812">Transmembrane</keyword>
<dbReference type="NCBIfam" id="NF038083">
    <property type="entry name" value="CU044_5270_fam"/>
    <property type="match status" value="1"/>
</dbReference>
<dbReference type="EMBL" id="VFOZ01000001">
    <property type="protein sequence ID" value="TQL97593.1"/>
    <property type="molecule type" value="Genomic_DNA"/>
</dbReference>
<accession>A0A543CKG1</accession>
<evidence type="ECO:0000256" key="1">
    <source>
        <dbReference type="SAM" id="Phobius"/>
    </source>
</evidence>
<gene>
    <name evidence="2" type="ORF">FB559_3188</name>
</gene>
<name>A0A543CKG1_9ACTN</name>
<dbReference type="AlphaFoldDB" id="A0A543CKG1"/>